<sequence>MKDSSLLDEFHLQEFQKRTVQHAYARMFENGQRRFLIADEVGLGKTKVAQGVIAMATARRPQSNVVYLASSGHIVAQNLKKLKTSRLTPESFGSLSLLAEKIYQQDVRGKLIGLTPIKDLRDDHFGSVHERVLLYKLLMRRYRSLMLEPDVRAFFKGNRVSDQTFNEFAEQPLPSKLRDAFERKLKSETIIEQLKDPQLRKKHKRAIVGRLRAVLARCALEKLSPALIVVDEIQRFSGDLIAEWPTPQVEYLLERRMLVLSATPYQPGAPGDDSGKNPHKGFMDLVGFLNCGQASMVQNVQLALAEMRSALREKEISKAVLQLAVDNLGNHLRDFMVRTERPFDAHVQRIAVEASMDERDLTALRQAIDLLRRADPSAKNKRHRFAELVDLWKSTPYVISALSARYVTGRAFAEAVGKRLPVPAALTSSQLNRKAPLVDPAHPRLRAMMKEMGTDAKDRRLWLPPTRPYVENPSRSLDNPPSKTLVFTSWSAAPPAIATALNLCVEPRPSREKDLEFSRVTNAGQKSMTVRSVYLISAPLWRFAESSDPFEAMRGSGKALPASKLISEIRKQLEGAGHLKVSRAARPQNLVDVALGLNAGPLYPKPSVQTASYLVPARDLMNQVQEIRRADVTVMEANELAELAAGAPGTCAYRALRRAIPGDTNREALFGAAIAIGYSISRLFQRPAAVAVVEGGRSNKKKPYWRRVISFCLENDLQSVLDEYVFLLVRDSLEKDPERLANEVAEAIHVALSTVGGLHVARPRAGRKSQYGAAMYARALGEHDSPPDDDPRAQKAADKRSKRPARRRGRHANPLLTAFNSPFPPFVLATTSTGQEGLDMHRYCRRLVHWNLPTSPLALEQREGRVDRYLSLGVRTSIAKLNIPANALGSTPSLANPWELLVQAAREQSDKHNSILAPLWHYGEGQPIKAIALNIPFSREETAWARLLEEASWYRLVLGQPDPHALLERLSNSSEKNRREINGVRLDLAPP</sequence>
<feature type="region of interest" description="Disordered" evidence="1">
    <location>
        <begin position="780"/>
        <end position="814"/>
    </location>
</feature>
<evidence type="ECO:0000259" key="2">
    <source>
        <dbReference type="Pfam" id="PF04851"/>
    </source>
</evidence>
<dbReference type="Gene3D" id="3.40.50.300">
    <property type="entry name" value="P-loop containing nucleotide triphosphate hydrolases"/>
    <property type="match status" value="2"/>
</dbReference>
<dbReference type="EMBL" id="CP102780">
    <property type="protein sequence ID" value="UVA79571.1"/>
    <property type="molecule type" value="Genomic_DNA"/>
</dbReference>
<dbReference type="InterPro" id="IPR006935">
    <property type="entry name" value="Helicase/UvrB_N"/>
</dbReference>
<keyword evidence="4" id="KW-1185">Reference proteome</keyword>
<dbReference type="RefSeq" id="WP_257958961.1">
    <property type="nucleotide sequence ID" value="NZ_CP102780.1"/>
</dbReference>
<keyword evidence="3" id="KW-0547">Nucleotide-binding</keyword>
<keyword evidence="3" id="KW-0347">Helicase</keyword>
<evidence type="ECO:0000313" key="3">
    <source>
        <dbReference type="EMBL" id="UVA79571.1"/>
    </source>
</evidence>
<name>A0ABY5QFL5_9BURK</name>
<protein>
    <submittedName>
        <fullName evidence="3">DEAD/DEAH box helicase family protein</fullName>
    </submittedName>
</protein>
<keyword evidence="3" id="KW-0067">ATP-binding</keyword>
<organism evidence="3 4">
    <name type="scientific">Pandoraea commovens</name>
    <dbReference type="NCBI Taxonomy" id="2508289"/>
    <lineage>
        <taxon>Bacteria</taxon>
        <taxon>Pseudomonadati</taxon>
        <taxon>Pseudomonadota</taxon>
        <taxon>Betaproteobacteria</taxon>
        <taxon>Burkholderiales</taxon>
        <taxon>Burkholderiaceae</taxon>
        <taxon>Pandoraea</taxon>
    </lineage>
</organism>
<feature type="compositionally biased region" description="Basic residues" evidence="1">
    <location>
        <begin position="800"/>
        <end position="811"/>
    </location>
</feature>
<dbReference type="InterPro" id="IPR027417">
    <property type="entry name" value="P-loop_NTPase"/>
</dbReference>
<gene>
    <name evidence="3" type="ORF">NTU39_00545</name>
</gene>
<accession>A0ABY5QFL5</accession>
<feature type="domain" description="Helicase/UvrB N-terminal" evidence="2">
    <location>
        <begin position="11"/>
        <end position="90"/>
    </location>
</feature>
<feature type="compositionally biased region" description="Basic and acidic residues" evidence="1">
    <location>
        <begin position="780"/>
        <end position="799"/>
    </location>
</feature>
<evidence type="ECO:0000256" key="1">
    <source>
        <dbReference type="SAM" id="MobiDB-lite"/>
    </source>
</evidence>
<dbReference type="Proteomes" id="UP001058980">
    <property type="component" value="Chromosome"/>
</dbReference>
<dbReference type="GO" id="GO:0004386">
    <property type="term" value="F:helicase activity"/>
    <property type="evidence" value="ECO:0007669"/>
    <property type="project" value="UniProtKB-KW"/>
</dbReference>
<evidence type="ECO:0000313" key="4">
    <source>
        <dbReference type="Proteomes" id="UP001058980"/>
    </source>
</evidence>
<dbReference type="Pfam" id="PF04851">
    <property type="entry name" value="ResIII"/>
    <property type="match status" value="1"/>
</dbReference>
<dbReference type="SUPFAM" id="SSF52540">
    <property type="entry name" value="P-loop containing nucleoside triphosphate hydrolases"/>
    <property type="match status" value="2"/>
</dbReference>
<keyword evidence="3" id="KW-0378">Hydrolase</keyword>
<proteinExistence type="predicted"/>
<reference evidence="3" key="1">
    <citation type="submission" date="2022-08" db="EMBL/GenBank/DDBJ databases">
        <title>Multi-unit outbreak of Pandoraea commovens among non-cystic fibrosis intensive care patients from 2019 to 2021 in Berlin, Germany.</title>
        <authorList>
            <person name="Menzel P."/>
        </authorList>
    </citation>
    <scope>NUCLEOTIDE SEQUENCE</scope>
    <source>
        <strain evidence="3">LB-19-202-79</strain>
    </source>
</reference>